<feature type="domain" description="DAHP synthetase I/KDSA" evidence="7">
    <location>
        <begin position="62"/>
        <end position="180"/>
    </location>
</feature>
<comment type="subcellular location">
    <subcellularLocation>
        <location evidence="1">Cytoplasm</location>
    </subcellularLocation>
</comment>
<dbReference type="SUPFAM" id="SSF51569">
    <property type="entry name" value="Aldolase"/>
    <property type="match status" value="1"/>
</dbReference>
<proteinExistence type="inferred from homology"/>
<evidence type="ECO:0000256" key="2">
    <source>
        <dbReference type="ARBA" id="ARBA00010499"/>
    </source>
</evidence>
<evidence type="ECO:0000313" key="9">
    <source>
        <dbReference type="Proteomes" id="UP001151287"/>
    </source>
</evidence>
<evidence type="ECO:0000256" key="4">
    <source>
        <dbReference type="ARBA" id="ARBA00022490"/>
    </source>
</evidence>
<dbReference type="EC" id="2.5.1.55" evidence="3"/>
<comment type="caution">
    <text evidence="8">The sequence shown here is derived from an EMBL/GenBank/DDBJ whole genome shotgun (WGS) entry which is preliminary data.</text>
</comment>
<dbReference type="InterPro" id="IPR013785">
    <property type="entry name" value="Aldolase_TIM"/>
</dbReference>
<protein>
    <recommendedName>
        <fullName evidence="3">3-deoxy-8-phosphooctulonate synthase</fullName>
        <ecNumber evidence="3">2.5.1.55</ecNumber>
    </recommendedName>
</protein>
<gene>
    <name evidence="8" type="ORF">LUZ63_001171</name>
</gene>
<dbReference type="PANTHER" id="PTHR21057">
    <property type="entry name" value="PHOSPHO-2-DEHYDRO-3-DEOXYHEPTONATE ALDOLASE"/>
    <property type="match status" value="1"/>
</dbReference>
<evidence type="ECO:0000256" key="1">
    <source>
        <dbReference type="ARBA" id="ARBA00004496"/>
    </source>
</evidence>
<dbReference type="GO" id="GO:0005737">
    <property type="term" value="C:cytoplasm"/>
    <property type="evidence" value="ECO:0007669"/>
    <property type="project" value="UniProtKB-SubCell"/>
</dbReference>
<dbReference type="Gene3D" id="3.20.20.70">
    <property type="entry name" value="Aldolase class I"/>
    <property type="match status" value="2"/>
</dbReference>
<evidence type="ECO:0000259" key="7">
    <source>
        <dbReference type="Pfam" id="PF00793"/>
    </source>
</evidence>
<keyword evidence="4" id="KW-0963">Cytoplasm</keyword>
<dbReference type="Pfam" id="PF00793">
    <property type="entry name" value="DAHP_synth_1"/>
    <property type="match status" value="1"/>
</dbReference>
<dbReference type="GO" id="GO:0008676">
    <property type="term" value="F:3-deoxy-8-phosphooctulonate synthase activity"/>
    <property type="evidence" value="ECO:0007669"/>
    <property type="project" value="UniProtKB-EC"/>
</dbReference>
<accession>A0A9Q0CXA2</accession>
<organism evidence="8 9">
    <name type="scientific">Rhynchospora breviuscula</name>
    <dbReference type="NCBI Taxonomy" id="2022672"/>
    <lineage>
        <taxon>Eukaryota</taxon>
        <taxon>Viridiplantae</taxon>
        <taxon>Streptophyta</taxon>
        <taxon>Embryophyta</taxon>
        <taxon>Tracheophyta</taxon>
        <taxon>Spermatophyta</taxon>
        <taxon>Magnoliopsida</taxon>
        <taxon>Liliopsida</taxon>
        <taxon>Poales</taxon>
        <taxon>Cyperaceae</taxon>
        <taxon>Cyperoideae</taxon>
        <taxon>Rhynchosporeae</taxon>
        <taxon>Rhynchospora</taxon>
    </lineage>
</organism>
<name>A0A9Q0CXA2_9POAL</name>
<dbReference type="EMBL" id="JAMQYH010000001">
    <property type="protein sequence ID" value="KAJ1701392.1"/>
    <property type="molecule type" value="Genomic_DNA"/>
</dbReference>
<keyword evidence="5" id="KW-0808">Transferase</keyword>
<evidence type="ECO:0000256" key="6">
    <source>
        <dbReference type="ARBA" id="ARBA00049112"/>
    </source>
</evidence>
<dbReference type="OrthoDB" id="2013945at2759"/>
<reference evidence="8" key="1">
    <citation type="journal article" date="2022" name="Cell">
        <title>Repeat-based holocentromeres influence genome architecture and karyotype evolution.</title>
        <authorList>
            <person name="Hofstatter P.G."/>
            <person name="Thangavel G."/>
            <person name="Lux T."/>
            <person name="Neumann P."/>
            <person name="Vondrak T."/>
            <person name="Novak P."/>
            <person name="Zhang M."/>
            <person name="Costa L."/>
            <person name="Castellani M."/>
            <person name="Scott A."/>
            <person name="Toegelov H."/>
            <person name="Fuchs J."/>
            <person name="Mata-Sucre Y."/>
            <person name="Dias Y."/>
            <person name="Vanzela A.L.L."/>
            <person name="Huettel B."/>
            <person name="Almeida C.C.S."/>
            <person name="Simkova H."/>
            <person name="Souza G."/>
            <person name="Pedrosa-Harand A."/>
            <person name="Macas J."/>
            <person name="Mayer K.F.X."/>
            <person name="Houben A."/>
            <person name="Marques A."/>
        </authorList>
    </citation>
    <scope>NUCLEOTIDE SEQUENCE</scope>
    <source>
        <strain evidence="8">RhyBre1mFocal</strain>
    </source>
</reference>
<evidence type="ECO:0000256" key="5">
    <source>
        <dbReference type="ARBA" id="ARBA00022679"/>
    </source>
</evidence>
<evidence type="ECO:0000313" key="8">
    <source>
        <dbReference type="EMBL" id="KAJ1701392.1"/>
    </source>
</evidence>
<dbReference type="InterPro" id="IPR006269">
    <property type="entry name" value="KDO8P_synthase"/>
</dbReference>
<sequence length="184" mass="19932">MAGHIKSVATKLGLPLVFKSSFDISKPYFFKIISWSWYGRGLECQILEKVKMTHGLPVITDTDLLVAAADTGRIINIKKGQMCAASVMENSAERIMLAGNPNVMVCERGTMHGYNDLVFDPRNMEWLRDANCPVVAEITHSLQQPVGRNLEGGDVASGGLREMIPCIARTAVGAGADGIFYGGT</sequence>
<dbReference type="AlphaFoldDB" id="A0A9Q0CXA2"/>
<dbReference type="Proteomes" id="UP001151287">
    <property type="component" value="Unassembled WGS sequence"/>
</dbReference>
<keyword evidence="9" id="KW-1185">Reference proteome</keyword>
<dbReference type="InterPro" id="IPR006218">
    <property type="entry name" value="DAHP1/KDSA"/>
</dbReference>
<evidence type="ECO:0000256" key="3">
    <source>
        <dbReference type="ARBA" id="ARBA00012693"/>
    </source>
</evidence>
<comment type="similarity">
    <text evidence="2">Belongs to the KdsA family.</text>
</comment>
<comment type="catalytic activity">
    <reaction evidence="6">
        <text>D-arabinose 5-phosphate + phosphoenolpyruvate + H2O = 3-deoxy-alpha-D-manno-2-octulosonate-8-phosphate + phosphate</text>
        <dbReference type="Rhea" id="RHEA:14053"/>
        <dbReference type="ChEBI" id="CHEBI:15377"/>
        <dbReference type="ChEBI" id="CHEBI:43474"/>
        <dbReference type="ChEBI" id="CHEBI:57693"/>
        <dbReference type="ChEBI" id="CHEBI:58702"/>
        <dbReference type="ChEBI" id="CHEBI:85985"/>
        <dbReference type="EC" id="2.5.1.55"/>
    </reaction>
</comment>